<dbReference type="Gene3D" id="3.30.465.10">
    <property type="match status" value="1"/>
</dbReference>
<dbReference type="InterPro" id="IPR016164">
    <property type="entry name" value="FAD-linked_Oxase-like_C"/>
</dbReference>
<reference evidence="8" key="1">
    <citation type="submission" date="2014-09" db="EMBL/GenBank/DDBJ databases">
        <title>Whole genome shotgun sequence of Streptomyces sp. NBRC 110027.</title>
        <authorList>
            <person name="Komaki H."/>
            <person name="Ichikawa N."/>
            <person name="Katano-Makiyama Y."/>
            <person name="Hosoyama A."/>
            <person name="Hashimoto M."/>
            <person name="Uohara A."/>
            <person name="Kitahashi Y."/>
            <person name="Ohji S."/>
            <person name="Kimura A."/>
            <person name="Yamazoe A."/>
            <person name="Igarashi Y."/>
            <person name="Fujita N."/>
        </authorList>
    </citation>
    <scope>NUCLEOTIDE SEQUENCE [LARGE SCALE GENOMIC DNA]</scope>
    <source>
        <strain evidence="8">NBRC 110027</strain>
    </source>
</reference>
<reference evidence="7 8" key="2">
    <citation type="journal article" date="2015" name="Stand. Genomic Sci.">
        <title>Draft genome sequence of marine-derived Streptomyces sp. TP-A0598, a producer of anti-MRSA antibiotic lydicamycins.</title>
        <authorList>
            <person name="Komaki H."/>
            <person name="Ichikawa N."/>
            <person name="Hosoyama A."/>
            <person name="Fujita N."/>
            <person name="Igarashi Y."/>
        </authorList>
    </citation>
    <scope>NUCLEOTIDE SEQUENCE [LARGE SCALE GENOMIC DNA]</scope>
    <source>
        <strain evidence="7 8">NBRC 110027</strain>
    </source>
</reference>
<comment type="similarity">
    <text evidence="2">Belongs to the oxygen-dependent FAD-linked oxidoreductase family.</text>
</comment>
<evidence type="ECO:0000256" key="3">
    <source>
        <dbReference type="ARBA" id="ARBA00022630"/>
    </source>
</evidence>
<dbReference type="RefSeq" id="WP_042160370.1">
    <property type="nucleotide sequence ID" value="NZ_BBNO01000009.1"/>
</dbReference>
<dbReference type="InterPro" id="IPR050416">
    <property type="entry name" value="FAD-linked_Oxidoreductase"/>
</dbReference>
<dbReference type="SUPFAM" id="SSF56176">
    <property type="entry name" value="FAD-binding/transporter-associated domain-like"/>
    <property type="match status" value="1"/>
</dbReference>
<evidence type="ECO:0000256" key="2">
    <source>
        <dbReference type="ARBA" id="ARBA00005466"/>
    </source>
</evidence>
<proteinExistence type="inferred from homology"/>
<evidence type="ECO:0000256" key="5">
    <source>
        <dbReference type="ARBA" id="ARBA00023002"/>
    </source>
</evidence>
<dbReference type="InterPro" id="IPR016167">
    <property type="entry name" value="FAD-bd_PCMH_sub1"/>
</dbReference>
<keyword evidence="4" id="KW-0274">FAD</keyword>
<accession>A0A0P4REY4</accession>
<evidence type="ECO:0000313" key="8">
    <source>
        <dbReference type="Proteomes" id="UP000048965"/>
    </source>
</evidence>
<dbReference type="GO" id="GO:0016491">
    <property type="term" value="F:oxidoreductase activity"/>
    <property type="evidence" value="ECO:0007669"/>
    <property type="project" value="UniProtKB-KW"/>
</dbReference>
<evidence type="ECO:0000256" key="1">
    <source>
        <dbReference type="ARBA" id="ARBA00001974"/>
    </source>
</evidence>
<comment type="cofactor">
    <cofactor evidence="1">
        <name>FAD</name>
        <dbReference type="ChEBI" id="CHEBI:57692"/>
    </cofactor>
</comment>
<dbReference type="PANTHER" id="PTHR42973">
    <property type="entry name" value="BINDING OXIDOREDUCTASE, PUTATIVE (AFU_ORTHOLOGUE AFUA_1G17690)-RELATED"/>
    <property type="match status" value="1"/>
</dbReference>
<keyword evidence="3" id="KW-0285">Flavoprotein</keyword>
<dbReference type="Pfam" id="PF01565">
    <property type="entry name" value="FAD_binding_4"/>
    <property type="match status" value="1"/>
</dbReference>
<dbReference type="Proteomes" id="UP000048965">
    <property type="component" value="Unassembled WGS sequence"/>
</dbReference>
<dbReference type="PROSITE" id="PS51387">
    <property type="entry name" value="FAD_PCMH"/>
    <property type="match status" value="1"/>
</dbReference>
<dbReference type="InterPro" id="IPR016169">
    <property type="entry name" value="FAD-bd_PCMH_sub2"/>
</dbReference>
<dbReference type="EMBL" id="BBNO01000009">
    <property type="protein sequence ID" value="GAO11853.1"/>
    <property type="molecule type" value="Genomic_DNA"/>
</dbReference>
<evidence type="ECO:0000256" key="4">
    <source>
        <dbReference type="ARBA" id="ARBA00022827"/>
    </source>
</evidence>
<name>A0A0P4REY4_9ACTN</name>
<dbReference type="InterPro" id="IPR006094">
    <property type="entry name" value="Oxid_FAD_bind_N"/>
</dbReference>
<organism evidence="7 8">
    <name type="scientific">Streptomyces lydicamycinicus</name>
    <dbReference type="NCBI Taxonomy" id="1546107"/>
    <lineage>
        <taxon>Bacteria</taxon>
        <taxon>Bacillati</taxon>
        <taxon>Actinomycetota</taxon>
        <taxon>Actinomycetes</taxon>
        <taxon>Kitasatosporales</taxon>
        <taxon>Streptomycetaceae</taxon>
        <taxon>Streptomyces</taxon>
    </lineage>
</organism>
<keyword evidence="8" id="KW-1185">Reference proteome</keyword>
<dbReference type="InterPro" id="IPR006093">
    <property type="entry name" value="Oxy_OxRdtase_FAD_BS"/>
</dbReference>
<keyword evidence="5" id="KW-0560">Oxidoreductase</keyword>
<dbReference type="OrthoDB" id="3682986at2"/>
<comment type="caution">
    <text evidence="7">The sequence shown here is derived from an EMBL/GenBank/DDBJ whole genome shotgun (WGS) entry which is preliminary data.</text>
</comment>
<evidence type="ECO:0000313" key="7">
    <source>
        <dbReference type="EMBL" id="GAO11853.1"/>
    </source>
</evidence>
<dbReference type="InterPro" id="IPR036318">
    <property type="entry name" value="FAD-bd_PCMH-like_sf"/>
</dbReference>
<protein>
    <submittedName>
        <fullName evidence="7">Oxidoreductase</fullName>
    </submittedName>
</protein>
<gene>
    <name evidence="7" type="ORF">TPA0598_09_01440</name>
</gene>
<dbReference type="Pfam" id="PF08031">
    <property type="entry name" value="BBE"/>
    <property type="match status" value="1"/>
</dbReference>
<feature type="domain" description="FAD-binding PCMH-type" evidence="6">
    <location>
        <begin position="37"/>
        <end position="213"/>
    </location>
</feature>
<sequence>MRPRAPAVGADIEGTLIRRADRGYEDARTGAVWNEVTPPRFPELIVRAATEADVVHAVTWARAQGLRVSMRSGGHNWSGSPLRDGGLLLDLSGLRQCALTPAQGTDPATATVGPAATGHDLVAALTPHDLAFPVGHCPTVAVGGFLLSGGLGWNSRAWGASCADVREIRAVTADGRTVTCSDTEHPDLFWAARGAGPGFCAAVTGFRLALHPHPASMVMTSLTFPLADVRPVTEWAEPIARRLPPYVETAFVLAASGPPTASAPRGPRITVAATAFATTEHEARQALEPFADCPFGECAVTRQLPTPVSFAALHDGAAAIWPPAHRYAADTLWSPESHATQLPRIADAVAHAPSGKSLVLSPVQPVSQEPALLRNMAFAPLGASYLVCYAVWDDPAGDRDHARWLRDAMAAADPRGEGCHYIAETDLEADPARARRSYTPATWDRLQEIKAQWDPENLFHSYLAP</sequence>
<dbReference type="Gene3D" id="3.30.43.10">
    <property type="entry name" value="Uridine Diphospho-n-acetylenolpyruvylglucosamine Reductase, domain 2"/>
    <property type="match status" value="1"/>
</dbReference>
<evidence type="ECO:0000259" key="6">
    <source>
        <dbReference type="PROSITE" id="PS51387"/>
    </source>
</evidence>
<dbReference type="PANTHER" id="PTHR42973:SF39">
    <property type="entry name" value="FAD-BINDING PCMH-TYPE DOMAIN-CONTAINING PROTEIN"/>
    <property type="match status" value="1"/>
</dbReference>
<dbReference type="PROSITE" id="PS00862">
    <property type="entry name" value="OX2_COVAL_FAD"/>
    <property type="match status" value="1"/>
</dbReference>
<dbReference type="SUPFAM" id="SSF55103">
    <property type="entry name" value="FAD-linked oxidases, C-terminal domain"/>
    <property type="match status" value="1"/>
</dbReference>
<dbReference type="Gene3D" id="3.40.462.20">
    <property type="match status" value="1"/>
</dbReference>
<dbReference type="AlphaFoldDB" id="A0A0P4REY4"/>
<dbReference type="InterPro" id="IPR012951">
    <property type="entry name" value="BBE"/>
</dbReference>
<dbReference type="InterPro" id="IPR016166">
    <property type="entry name" value="FAD-bd_PCMH"/>
</dbReference>
<dbReference type="GO" id="GO:0071949">
    <property type="term" value="F:FAD binding"/>
    <property type="evidence" value="ECO:0007669"/>
    <property type="project" value="InterPro"/>
</dbReference>